<dbReference type="GO" id="GO:0005524">
    <property type="term" value="F:ATP binding"/>
    <property type="evidence" value="ECO:0007669"/>
    <property type="project" value="UniProtKB-KW"/>
</dbReference>
<evidence type="ECO:0000259" key="3">
    <source>
        <dbReference type="PROSITE" id="PS51755"/>
    </source>
</evidence>
<dbReference type="Gene3D" id="1.10.10.10">
    <property type="entry name" value="Winged helix-like DNA-binding domain superfamily/Winged helix DNA-binding domain"/>
    <property type="match status" value="1"/>
</dbReference>
<evidence type="ECO:0000313" key="5">
    <source>
        <dbReference type="Proteomes" id="UP001597299"/>
    </source>
</evidence>
<dbReference type="InterPro" id="IPR001867">
    <property type="entry name" value="OmpR/PhoB-type_DNA-bd"/>
</dbReference>
<dbReference type="EMBL" id="JBHUHD010000001">
    <property type="protein sequence ID" value="MFD2141737.1"/>
    <property type="molecule type" value="Genomic_DNA"/>
</dbReference>
<dbReference type="CDD" id="cd00383">
    <property type="entry name" value="trans_reg_C"/>
    <property type="match status" value="1"/>
</dbReference>
<dbReference type="InterPro" id="IPR058852">
    <property type="entry name" value="HTH_77"/>
</dbReference>
<evidence type="ECO:0000256" key="1">
    <source>
        <dbReference type="ARBA" id="ARBA00023125"/>
    </source>
</evidence>
<evidence type="ECO:0000313" key="4">
    <source>
        <dbReference type="EMBL" id="MFD2141737.1"/>
    </source>
</evidence>
<dbReference type="PANTHER" id="PTHR47691">
    <property type="entry name" value="REGULATOR-RELATED"/>
    <property type="match status" value="1"/>
</dbReference>
<dbReference type="InterPro" id="IPR011990">
    <property type="entry name" value="TPR-like_helical_dom_sf"/>
</dbReference>
<organism evidence="4 5">
    <name type="scientific">Ancylobacter oerskovii</name>
    <dbReference type="NCBI Taxonomy" id="459519"/>
    <lineage>
        <taxon>Bacteria</taxon>
        <taxon>Pseudomonadati</taxon>
        <taxon>Pseudomonadota</taxon>
        <taxon>Alphaproteobacteria</taxon>
        <taxon>Hyphomicrobiales</taxon>
        <taxon>Xanthobacteraceae</taxon>
        <taxon>Ancylobacter</taxon>
    </lineage>
</organism>
<dbReference type="SMART" id="SM00382">
    <property type="entry name" value="AAA"/>
    <property type="match status" value="1"/>
</dbReference>
<dbReference type="InterPro" id="IPR036388">
    <property type="entry name" value="WH-like_DNA-bd_sf"/>
</dbReference>
<gene>
    <name evidence="4" type="ORF">ACFSNC_15090</name>
</gene>
<name>A0ABW4YZR1_9HYPH</name>
<dbReference type="SUPFAM" id="SSF48452">
    <property type="entry name" value="TPR-like"/>
    <property type="match status" value="1"/>
</dbReference>
<keyword evidence="4" id="KW-0067">ATP-binding</keyword>
<dbReference type="Gene3D" id="1.25.40.10">
    <property type="entry name" value="Tetratricopeptide repeat domain"/>
    <property type="match status" value="1"/>
</dbReference>
<dbReference type="SUPFAM" id="SSF52540">
    <property type="entry name" value="P-loop containing nucleoside triphosphate hydrolases"/>
    <property type="match status" value="1"/>
</dbReference>
<dbReference type="PROSITE" id="PS51755">
    <property type="entry name" value="OMPR_PHOB"/>
    <property type="match status" value="1"/>
</dbReference>
<feature type="domain" description="OmpR/PhoB-type" evidence="3">
    <location>
        <begin position="10"/>
        <end position="107"/>
    </location>
</feature>
<dbReference type="Pfam" id="PF25872">
    <property type="entry name" value="HTH_77"/>
    <property type="match status" value="1"/>
</dbReference>
<dbReference type="PANTHER" id="PTHR47691:SF3">
    <property type="entry name" value="HTH-TYPE TRANSCRIPTIONAL REGULATOR RV0890C-RELATED"/>
    <property type="match status" value="1"/>
</dbReference>
<proteinExistence type="predicted"/>
<dbReference type="Gene3D" id="3.40.50.300">
    <property type="entry name" value="P-loop containing nucleotide triphosphate hydrolases"/>
    <property type="match status" value="1"/>
</dbReference>
<feature type="DNA-binding region" description="OmpR/PhoB-type" evidence="2">
    <location>
        <begin position="10"/>
        <end position="107"/>
    </location>
</feature>
<keyword evidence="1 2" id="KW-0238">DNA-binding</keyword>
<dbReference type="Pfam" id="PF00486">
    <property type="entry name" value="Trans_reg_C"/>
    <property type="match status" value="1"/>
</dbReference>
<reference evidence="5" key="1">
    <citation type="journal article" date="2019" name="Int. J. Syst. Evol. Microbiol.">
        <title>The Global Catalogue of Microorganisms (GCM) 10K type strain sequencing project: providing services to taxonomists for standard genome sequencing and annotation.</title>
        <authorList>
            <consortium name="The Broad Institute Genomics Platform"/>
            <consortium name="The Broad Institute Genome Sequencing Center for Infectious Disease"/>
            <person name="Wu L."/>
            <person name="Ma J."/>
        </authorList>
    </citation>
    <scope>NUCLEOTIDE SEQUENCE [LARGE SCALE GENOMIC DNA]</scope>
    <source>
        <strain evidence="5">CCM 7435</strain>
    </source>
</reference>
<protein>
    <submittedName>
        <fullName evidence="4">ATP-binding protein</fullName>
    </submittedName>
</protein>
<dbReference type="RefSeq" id="WP_213352590.1">
    <property type="nucleotide sequence ID" value="NZ_JAHBGB010000027.1"/>
</dbReference>
<keyword evidence="4" id="KW-0547">Nucleotide-binding</keyword>
<dbReference type="InterPro" id="IPR027417">
    <property type="entry name" value="P-loop_NTPase"/>
</dbReference>
<dbReference type="SMART" id="SM00862">
    <property type="entry name" value="Trans_reg_C"/>
    <property type="match status" value="1"/>
</dbReference>
<dbReference type="SUPFAM" id="SSF46894">
    <property type="entry name" value="C-terminal effector domain of the bipartite response regulators"/>
    <property type="match status" value="1"/>
</dbReference>
<evidence type="ECO:0000256" key="2">
    <source>
        <dbReference type="PROSITE-ProRule" id="PRU01091"/>
    </source>
</evidence>
<dbReference type="InterPro" id="IPR003593">
    <property type="entry name" value="AAA+_ATPase"/>
</dbReference>
<accession>A0ABW4YZR1</accession>
<dbReference type="Proteomes" id="UP001597299">
    <property type="component" value="Unassembled WGS sequence"/>
</dbReference>
<dbReference type="InterPro" id="IPR016032">
    <property type="entry name" value="Sig_transdc_resp-reg_C-effctor"/>
</dbReference>
<sequence length="951" mass="104883">MEAQCPEPDGTTYVFGPFRLVPSRQLLLRNGIQVRIGGRALDILTLLARRPGEVVTKNELLQFVWPDTFVQEANLKVNMAALRRTLAEGSSDPYIATVAGRGYRFVARVEIEQQTAFVQASPAPPARSLPKRPAIVGRSNEIAQIVATLTVARSITVVGPGGVGKTAIALAVAHHMSDAYAHGVAFIDLSTVGDAQYAMAAIAAGVGVRQRSEDTLSEVIDLLHGRHMLLILDNCEHLAAAVATVVNRLLEAIPTITLLATSREPLRTTSEQVHRLPTLALPTEAARLTAEEALDFGAVQLFVTRVQEKGPYVLTDDDAPLVCAICRRLDGIALAIELAASKALALGVPQLSSMLEQRFLLVRNGERSAPLRQQTLLATLDWSYRLLSEDEAALLRLLSVFAGAFRLQDAVAMSRAAGFDATQTIDALERLTNKSIVCADYRDGKLSYRLLKSTRAYASERLADAGEQERALQLCAWHVLELFERAAEEWEWREKSDWMVDYADRVDDLRNAMAWALGPGGDRMMGIRLTAAAIPLWNELSSMGEMQSRVERALLAAREMGNCPSDLTAKLIAARASGMSFAMHLALDAESAWHECYKLGIEIQSPKYQLYGLWGLASYLVFMGRNQEGINWFNQFMSLAETQGDWPALAEGNRSLAMAEIYTGKIASARQRLERLVTRHQRSTDPVHFARFHAERGVAIRCSFAIVLWISGEPDRAMDMAREAVDRAEATGHVVSQSNALAVCAIPIALWTGDLQSAARFLTSLEQNGLKEDIGIWREVCRFFRSVLRAKRQEPGAAAEMRVRLEELMAARFLLRAPMHFSMVAEALLASGAREEARELIEEAHSMACIQCAEWCMPEILRISGLIELRSGNAGEAERLLRLAIGKAREIGALTLELRAAFALSAKLETDGHVADAYELLDRTCARFKDDTQFTELTDARRRLHAFLTLD</sequence>
<keyword evidence="5" id="KW-1185">Reference proteome</keyword>
<dbReference type="InterPro" id="IPR049945">
    <property type="entry name" value="AAA_22"/>
</dbReference>
<dbReference type="Pfam" id="PF13401">
    <property type="entry name" value="AAA_22"/>
    <property type="match status" value="1"/>
</dbReference>
<comment type="caution">
    <text evidence="4">The sequence shown here is derived from an EMBL/GenBank/DDBJ whole genome shotgun (WGS) entry which is preliminary data.</text>
</comment>